<protein>
    <submittedName>
        <fullName evidence="2">Uncharacterized protein</fullName>
    </submittedName>
</protein>
<proteinExistence type="predicted"/>
<keyword evidence="1" id="KW-0812">Transmembrane</keyword>
<keyword evidence="1" id="KW-0472">Membrane</keyword>
<sequence>VVFGCVVVVPAVVVGWVVVASDALFVATVVVPAVVVGWVVVASDALF</sequence>
<dbReference type="EMBL" id="UINC01061213">
    <property type="protein sequence ID" value="SVB86553.1"/>
    <property type="molecule type" value="Genomic_DNA"/>
</dbReference>
<keyword evidence="1" id="KW-1133">Transmembrane helix</keyword>
<reference evidence="2" key="1">
    <citation type="submission" date="2018-05" db="EMBL/GenBank/DDBJ databases">
        <authorList>
            <person name="Lanie J.A."/>
            <person name="Ng W.-L."/>
            <person name="Kazmierczak K.M."/>
            <person name="Andrzejewski T.M."/>
            <person name="Davidsen T.M."/>
            <person name="Wayne K.J."/>
            <person name="Tettelin H."/>
            <person name="Glass J.I."/>
            <person name="Rusch D."/>
            <person name="Podicherti R."/>
            <person name="Tsui H.-C.T."/>
            <person name="Winkler M.E."/>
        </authorList>
    </citation>
    <scope>NUCLEOTIDE SEQUENCE</scope>
</reference>
<dbReference type="AlphaFoldDB" id="A0A382HIR0"/>
<name>A0A382HIR0_9ZZZZ</name>
<organism evidence="2">
    <name type="scientific">marine metagenome</name>
    <dbReference type="NCBI Taxonomy" id="408172"/>
    <lineage>
        <taxon>unclassified sequences</taxon>
        <taxon>metagenomes</taxon>
        <taxon>ecological metagenomes</taxon>
    </lineage>
</organism>
<feature type="non-terminal residue" evidence="2">
    <location>
        <position position="47"/>
    </location>
</feature>
<feature type="non-terminal residue" evidence="2">
    <location>
        <position position="1"/>
    </location>
</feature>
<evidence type="ECO:0000313" key="2">
    <source>
        <dbReference type="EMBL" id="SVB86553.1"/>
    </source>
</evidence>
<feature type="transmembrane region" description="Helical" evidence="1">
    <location>
        <begin position="23"/>
        <end position="41"/>
    </location>
</feature>
<evidence type="ECO:0000256" key="1">
    <source>
        <dbReference type="SAM" id="Phobius"/>
    </source>
</evidence>
<accession>A0A382HIR0</accession>
<gene>
    <name evidence="2" type="ORF">METZ01_LOCUS239407</name>
</gene>